<evidence type="ECO:0000313" key="4">
    <source>
        <dbReference type="Proteomes" id="UP000886803"/>
    </source>
</evidence>
<dbReference type="EMBL" id="DWYG01000058">
    <property type="protein sequence ID" value="HJB41632.1"/>
    <property type="molecule type" value="Genomic_DNA"/>
</dbReference>
<feature type="chain" id="PRO_5038778167" evidence="2">
    <location>
        <begin position="21"/>
        <end position="358"/>
    </location>
</feature>
<keyword evidence="2" id="KW-0732">Signal</keyword>
<name>A0A9D2M5J7_9FIRM</name>
<dbReference type="Proteomes" id="UP000886803">
    <property type="component" value="Unassembled WGS sequence"/>
</dbReference>
<feature type="signal peptide" evidence="2">
    <location>
        <begin position="1"/>
        <end position="20"/>
    </location>
</feature>
<evidence type="ECO:0000256" key="1">
    <source>
        <dbReference type="SAM" id="MobiDB-lite"/>
    </source>
</evidence>
<comment type="caution">
    <text evidence="3">The sequence shown here is derived from an EMBL/GenBank/DDBJ whole genome shotgun (WGS) entry which is preliminary data.</text>
</comment>
<sequence length="358" mass="36659">MKSNRLLAGLLALAMTASLAGCGAASSAAPEATEPPAAPAATEAPAPTEAPASPEAAETAALRVAGLKGPTTMGLINLVDDVASGEADYGFDLEFSMHGAADEIVPMLVQGELDAAAVPANLAATLYQKTNGAVQVAAINTLGVLYVLEQGDSVQSVADLAGQTILTTGKGTTPEYVLRYVLSENGLDPDTDVTIEYFSEATEALAQLQAGAGTIAMLPQPFVTSALSQVEGLRVALDMNTEWEAVAGSKLVTGVLVARTDAIEANPEAFSAFLTAYETSTELANSDLEGTAALCEEYGIVAKAALAQKALPECNIVFETGSEMKTDLATYFQVLYDADPASVGGAMPDDAFYYGVAG</sequence>
<proteinExistence type="predicted"/>
<reference evidence="3" key="2">
    <citation type="submission" date="2021-04" db="EMBL/GenBank/DDBJ databases">
        <authorList>
            <person name="Gilroy R."/>
        </authorList>
    </citation>
    <scope>NUCLEOTIDE SEQUENCE</scope>
    <source>
        <strain evidence="3">ChiBcec8-13705</strain>
    </source>
</reference>
<accession>A0A9D2M5J7</accession>
<organism evidence="3 4">
    <name type="scientific">Candidatus Gemmiger avicola</name>
    <dbReference type="NCBI Taxonomy" id="2838605"/>
    <lineage>
        <taxon>Bacteria</taxon>
        <taxon>Bacillati</taxon>
        <taxon>Bacillota</taxon>
        <taxon>Clostridia</taxon>
        <taxon>Eubacteriales</taxon>
        <taxon>Gemmiger</taxon>
    </lineage>
</organism>
<protein>
    <submittedName>
        <fullName evidence="3">ABC transporter substrate-binding protein</fullName>
    </submittedName>
</protein>
<feature type="region of interest" description="Disordered" evidence="1">
    <location>
        <begin position="27"/>
        <end position="57"/>
    </location>
</feature>
<gene>
    <name evidence="3" type="ORF">H9945_03960</name>
</gene>
<dbReference type="SUPFAM" id="SSF53850">
    <property type="entry name" value="Periplasmic binding protein-like II"/>
    <property type="match status" value="1"/>
</dbReference>
<dbReference type="AlphaFoldDB" id="A0A9D2M5J7"/>
<dbReference type="PIRSF" id="PIRSF027386">
    <property type="entry name" value="UCP027386_ABC_sbc_TM0202"/>
    <property type="match status" value="1"/>
</dbReference>
<reference evidence="3" key="1">
    <citation type="journal article" date="2021" name="PeerJ">
        <title>Extensive microbial diversity within the chicken gut microbiome revealed by metagenomics and culture.</title>
        <authorList>
            <person name="Gilroy R."/>
            <person name="Ravi A."/>
            <person name="Getino M."/>
            <person name="Pursley I."/>
            <person name="Horton D.L."/>
            <person name="Alikhan N.F."/>
            <person name="Baker D."/>
            <person name="Gharbi K."/>
            <person name="Hall N."/>
            <person name="Watson M."/>
            <person name="Adriaenssens E.M."/>
            <person name="Foster-Nyarko E."/>
            <person name="Jarju S."/>
            <person name="Secka A."/>
            <person name="Antonio M."/>
            <person name="Oren A."/>
            <person name="Chaudhuri R.R."/>
            <person name="La Ragione R."/>
            <person name="Hildebrand F."/>
            <person name="Pallen M.J."/>
        </authorList>
    </citation>
    <scope>NUCLEOTIDE SEQUENCE</scope>
    <source>
        <strain evidence="3">ChiBcec8-13705</strain>
    </source>
</reference>
<dbReference type="PROSITE" id="PS51257">
    <property type="entry name" value="PROKAR_LIPOPROTEIN"/>
    <property type="match status" value="1"/>
</dbReference>
<evidence type="ECO:0000256" key="2">
    <source>
        <dbReference type="SAM" id="SignalP"/>
    </source>
</evidence>
<evidence type="ECO:0000313" key="3">
    <source>
        <dbReference type="EMBL" id="HJB41632.1"/>
    </source>
</evidence>
<dbReference type="Gene3D" id="3.40.190.10">
    <property type="entry name" value="Periplasmic binding protein-like II"/>
    <property type="match status" value="2"/>
</dbReference>
<dbReference type="PANTHER" id="PTHR30024">
    <property type="entry name" value="ALIPHATIC SULFONATES-BINDING PROTEIN-RELATED"/>
    <property type="match status" value="1"/>
</dbReference>
<dbReference type="PANTHER" id="PTHR30024:SF46">
    <property type="entry name" value="ABC TRANSPORTER, SUBSTRATE-BINDING LIPOPROTEIN"/>
    <property type="match status" value="1"/>
</dbReference>
<dbReference type="Pfam" id="PF13379">
    <property type="entry name" value="NMT1_2"/>
    <property type="match status" value="1"/>
</dbReference>
<dbReference type="InterPro" id="IPR027024">
    <property type="entry name" value="UCP027386_ABC_sbc_TM0202"/>
</dbReference>